<dbReference type="Proteomes" id="UP000037510">
    <property type="component" value="Unassembled WGS sequence"/>
</dbReference>
<keyword evidence="2" id="KW-1185">Reference proteome</keyword>
<gene>
    <name evidence="1" type="ORF">OBRU01_01329</name>
</gene>
<proteinExistence type="predicted"/>
<sequence>MSDESEINEQNDVDTILMTLRKPTELKKVIDSIPKPLGAVPKNGLPNWYRLGLECKLPVPKMPEGKIIFSRGKIGEDVRRIGLGSSGPQPTFDLSDPYCNNVSYDYVPMHDPHLTHFFAQKPARKRMKSLGFCTVDGRAQCSLKEFNQYRKFLYNLEHLFYCKLQDERARDDLTLMRVERDVARRLLVFVRVERAREQLERVTKEHADEWAEKRRLAREQEKKVVARMKYLAEYNEQQRYERTLRAREKQNRIKQRVQAAAEIELKRKIIMIRQWRINEKKRMNRVKQDREAKQKSKEDDAKNKWVLRVSAQSQKIQEEALLLKLYTDDMSAGAMRRANAVSTQGDALMTLGQARTKMDMETTLPSAPVKLLDEILESVVVEFARTHVHHLLLDIERNVIAFGSTTKIASEEFTEVDMKRAKDRLPTPVPSKTKLAEVTFVDKIEDLTDPVTLAAKFMSRSVSLRVYRGLDIIVGQVTLPRMRHPMDWGEAVEGLADAVVNNRVNTECADMRRASDYSPRFLNALHAHKVLLVYLQM</sequence>
<dbReference type="PANTHER" id="PTHR47315:SF3">
    <property type="entry name" value="FIBROUS SHEATH-INTERACTING PROTEIN 2-LIKE"/>
    <property type="match status" value="1"/>
</dbReference>
<dbReference type="EMBL" id="JTDY01000122">
    <property type="protein sequence ID" value="KOB78732.1"/>
    <property type="molecule type" value="Genomic_DNA"/>
</dbReference>
<dbReference type="PANTHER" id="PTHR47315">
    <property type="entry name" value="FIBROUS SHEATH INTERACTING PROTEIN 2"/>
    <property type="match status" value="1"/>
</dbReference>
<dbReference type="InterPro" id="IPR038891">
    <property type="entry name" value="FSIP2"/>
</dbReference>
<dbReference type="AlphaFoldDB" id="A0A0L7LTG4"/>
<evidence type="ECO:0000313" key="1">
    <source>
        <dbReference type="EMBL" id="KOB78732.1"/>
    </source>
</evidence>
<dbReference type="STRING" id="104452.A0A0L7LTG4"/>
<reference evidence="1 2" key="1">
    <citation type="journal article" date="2015" name="Genome Biol. Evol.">
        <title>The genome of winter moth (Operophtera brumata) provides a genomic perspective on sexual dimorphism and phenology.</title>
        <authorList>
            <person name="Derks M.F."/>
            <person name="Smit S."/>
            <person name="Salis L."/>
            <person name="Schijlen E."/>
            <person name="Bossers A."/>
            <person name="Mateman C."/>
            <person name="Pijl A.S."/>
            <person name="de Ridder D."/>
            <person name="Groenen M.A."/>
            <person name="Visser M.E."/>
            <person name="Megens H.J."/>
        </authorList>
    </citation>
    <scope>NUCLEOTIDE SEQUENCE [LARGE SCALE GENOMIC DNA]</scope>
    <source>
        <strain evidence="1">WM2013NL</strain>
        <tissue evidence="1">Head and thorax</tissue>
    </source>
</reference>
<comment type="caution">
    <text evidence="1">The sequence shown here is derived from an EMBL/GenBank/DDBJ whole genome shotgun (WGS) entry which is preliminary data.</text>
</comment>
<organism evidence="1 2">
    <name type="scientific">Operophtera brumata</name>
    <name type="common">Winter moth</name>
    <name type="synonym">Phalaena brumata</name>
    <dbReference type="NCBI Taxonomy" id="104452"/>
    <lineage>
        <taxon>Eukaryota</taxon>
        <taxon>Metazoa</taxon>
        <taxon>Ecdysozoa</taxon>
        <taxon>Arthropoda</taxon>
        <taxon>Hexapoda</taxon>
        <taxon>Insecta</taxon>
        <taxon>Pterygota</taxon>
        <taxon>Neoptera</taxon>
        <taxon>Endopterygota</taxon>
        <taxon>Lepidoptera</taxon>
        <taxon>Glossata</taxon>
        <taxon>Ditrysia</taxon>
        <taxon>Geometroidea</taxon>
        <taxon>Geometridae</taxon>
        <taxon>Larentiinae</taxon>
        <taxon>Operophtera</taxon>
    </lineage>
</organism>
<protein>
    <recommendedName>
        <fullName evidence="3">Fibrous sheath-interacting protein 2</fullName>
    </recommendedName>
</protein>
<accession>A0A0L7LTG4</accession>
<name>A0A0L7LTG4_OPEBR</name>
<evidence type="ECO:0000313" key="2">
    <source>
        <dbReference type="Proteomes" id="UP000037510"/>
    </source>
</evidence>
<evidence type="ECO:0008006" key="3">
    <source>
        <dbReference type="Google" id="ProtNLM"/>
    </source>
</evidence>